<dbReference type="SUPFAM" id="SSF51064">
    <property type="entry name" value="Head domain of nucleotide exchange factor GrpE"/>
    <property type="match status" value="1"/>
</dbReference>
<sequence length="215" mass="23404">MTGVSDAGVDEGAEDVAADAGEGLPDAERESADLARLVDVVSRLGTEIEAHHARAAARERVIDQLHSEVERLRVGEQGVLLRPVITDLQNLRTDLLRQVRTLPAELSRDQVVQLLESFALTTELALERCGSEPFRPETGARFSPREHRAVRVVTASSADEDGTVAEVIADGYRDLANDRVSTAAKVLVRRWEPSEDQADGAEKANENELEGSMDV</sequence>
<feature type="region of interest" description="Disordered" evidence="2">
    <location>
        <begin position="191"/>
        <end position="215"/>
    </location>
</feature>
<protein>
    <submittedName>
        <fullName evidence="3">Nucleotide exchange factor GrpE</fullName>
    </submittedName>
</protein>
<dbReference type="Gene3D" id="2.30.22.10">
    <property type="entry name" value="Head domain of nucleotide exchange factor GrpE"/>
    <property type="match status" value="1"/>
</dbReference>
<feature type="region of interest" description="Disordered" evidence="2">
    <location>
        <begin position="1"/>
        <end position="29"/>
    </location>
</feature>
<dbReference type="GO" id="GO:0042803">
    <property type="term" value="F:protein homodimerization activity"/>
    <property type="evidence" value="ECO:0007669"/>
    <property type="project" value="InterPro"/>
</dbReference>
<name>A0A1R0KZH2_9PSEU</name>
<evidence type="ECO:0000313" key="4">
    <source>
        <dbReference type="Proteomes" id="UP000187486"/>
    </source>
</evidence>
<dbReference type="GO" id="GO:0000774">
    <property type="term" value="F:adenyl-nucleotide exchange factor activity"/>
    <property type="evidence" value="ECO:0007669"/>
    <property type="project" value="InterPro"/>
</dbReference>
<dbReference type="GO" id="GO:0006457">
    <property type="term" value="P:protein folding"/>
    <property type="evidence" value="ECO:0007669"/>
    <property type="project" value="InterPro"/>
</dbReference>
<dbReference type="STRING" id="76021.BS329_07620"/>
<feature type="compositionally biased region" description="Acidic residues" evidence="2">
    <location>
        <begin position="8"/>
        <end position="17"/>
    </location>
</feature>
<proteinExistence type="predicted"/>
<organism evidence="3 4">
    <name type="scientific">Amycolatopsis coloradensis</name>
    <dbReference type="NCBI Taxonomy" id="76021"/>
    <lineage>
        <taxon>Bacteria</taxon>
        <taxon>Bacillati</taxon>
        <taxon>Actinomycetota</taxon>
        <taxon>Actinomycetes</taxon>
        <taxon>Pseudonocardiales</taxon>
        <taxon>Pseudonocardiaceae</taxon>
        <taxon>Amycolatopsis</taxon>
    </lineage>
</organism>
<accession>A0A1R0KZH2</accession>
<dbReference type="OrthoDB" id="3681024at2"/>
<comment type="caution">
    <text evidence="3">The sequence shown here is derived from an EMBL/GenBank/DDBJ whole genome shotgun (WGS) entry which is preliminary data.</text>
</comment>
<dbReference type="GO" id="GO:0051087">
    <property type="term" value="F:protein-folding chaperone binding"/>
    <property type="evidence" value="ECO:0007669"/>
    <property type="project" value="InterPro"/>
</dbReference>
<dbReference type="InterPro" id="IPR009012">
    <property type="entry name" value="GrpE_head"/>
</dbReference>
<reference evidence="3 4" key="1">
    <citation type="submission" date="2016-01" db="EMBL/GenBank/DDBJ databases">
        <title>Amycolatopsis coloradensis genome sequencing and assembly.</title>
        <authorList>
            <person name="Mayilraj S."/>
        </authorList>
    </citation>
    <scope>NUCLEOTIDE SEQUENCE [LARGE SCALE GENOMIC DNA]</scope>
    <source>
        <strain evidence="3 4">DSM 44225</strain>
    </source>
</reference>
<dbReference type="EMBL" id="MQUQ01000004">
    <property type="protein sequence ID" value="OLZ54738.1"/>
    <property type="molecule type" value="Genomic_DNA"/>
</dbReference>
<evidence type="ECO:0000256" key="1">
    <source>
        <dbReference type="ARBA" id="ARBA00023186"/>
    </source>
</evidence>
<keyword evidence="4" id="KW-1185">Reference proteome</keyword>
<evidence type="ECO:0000313" key="3">
    <source>
        <dbReference type="EMBL" id="OLZ54738.1"/>
    </source>
</evidence>
<gene>
    <name evidence="3" type="ORF">BS329_07620</name>
</gene>
<dbReference type="Proteomes" id="UP000187486">
    <property type="component" value="Unassembled WGS sequence"/>
</dbReference>
<dbReference type="Pfam" id="PF01025">
    <property type="entry name" value="GrpE"/>
    <property type="match status" value="1"/>
</dbReference>
<evidence type="ECO:0000256" key="2">
    <source>
        <dbReference type="SAM" id="MobiDB-lite"/>
    </source>
</evidence>
<keyword evidence="1" id="KW-0143">Chaperone</keyword>
<dbReference type="RefSeq" id="WP_076158146.1">
    <property type="nucleotide sequence ID" value="NZ_JBEZVB010000002.1"/>
</dbReference>
<dbReference type="InterPro" id="IPR000740">
    <property type="entry name" value="GrpE"/>
</dbReference>
<dbReference type="AlphaFoldDB" id="A0A1R0KZH2"/>